<dbReference type="SUPFAM" id="SSF52540">
    <property type="entry name" value="P-loop containing nucleoside triphosphate hydrolases"/>
    <property type="match status" value="1"/>
</dbReference>
<dbReference type="Proteomes" id="UP000423396">
    <property type="component" value="Chromosome"/>
</dbReference>
<dbReference type="GeneID" id="42797951"/>
<dbReference type="InterPro" id="IPR003593">
    <property type="entry name" value="AAA+_ATPase"/>
</dbReference>
<dbReference type="InterPro" id="IPR003439">
    <property type="entry name" value="ABC_transporter-like_ATP-bd"/>
</dbReference>
<dbReference type="OrthoDB" id="87732at2157"/>
<evidence type="ECO:0000313" key="7">
    <source>
        <dbReference type="Proteomes" id="UP000423396"/>
    </source>
</evidence>
<evidence type="ECO:0000313" key="6">
    <source>
        <dbReference type="EMBL" id="QGR19003.1"/>
    </source>
</evidence>
<sequence>MECIKVKDLLKRYGNTVVLNGISFEVKCGEKWALLGPNGAGKSTTLKILAGLIKPDKGEVSIKGHDPTSLDAKRLIGYLPEDADPFPALTVEDNLKFMMVLRGIKNEDRAEKLLELLELDKYRKYKAVELSRGNKQKLAIAMAVLHSPEILLLDEPLNYLDIPSQDLVIELFRSFRDSTFVVSTHIMSVADKLTHKVMVISNGSIKWMGTFEELKSMGESVEKVIAKLIKGA</sequence>
<keyword evidence="7" id="KW-1185">Reference proteome</keyword>
<dbReference type="PANTHER" id="PTHR42711">
    <property type="entry name" value="ABC TRANSPORTER ATP-BINDING PROTEIN"/>
    <property type="match status" value="1"/>
</dbReference>
<dbReference type="RefSeq" id="WP_156005295.1">
    <property type="nucleotide sequence ID" value="NZ_CP045483.1"/>
</dbReference>
<dbReference type="GO" id="GO:0005524">
    <property type="term" value="F:ATP binding"/>
    <property type="evidence" value="ECO:0007669"/>
    <property type="project" value="UniProtKB-KW"/>
</dbReference>
<keyword evidence="4 6" id="KW-0067">ATP-binding</keyword>
<keyword evidence="2" id="KW-0813">Transport</keyword>
<feature type="domain" description="ABC transporter" evidence="5">
    <location>
        <begin position="4"/>
        <end position="227"/>
    </location>
</feature>
<gene>
    <name evidence="6" type="ORF">D1868_02725</name>
</gene>
<reference evidence="6 7" key="1">
    <citation type="submission" date="2019-10" db="EMBL/GenBank/DDBJ databases">
        <title>Genome Sequences from Six Type Strain Members of the Archaeal Family Sulfolobaceae: Acidianus ambivalens, Acidianus infernus, Metallosphaera prunae, Stygiolobus azoricus, Sulfolobus metallicus, and Sulfurisphaera ohwakuensis.</title>
        <authorList>
            <person name="Counts J.A."/>
            <person name="Kelly R.M."/>
        </authorList>
    </citation>
    <scope>NUCLEOTIDE SEQUENCE [LARGE SCALE GENOMIC DNA]</scope>
    <source>
        <strain evidence="6 7">FC6</strain>
    </source>
</reference>
<dbReference type="PANTHER" id="PTHR42711:SF5">
    <property type="entry name" value="ABC TRANSPORTER ATP-BINDING PROTEIN NATA"/>
    <property type="match status" value="1"/>
</dbReference>
<dbReference type="KEGG" id="sazo:D1868_02725"/>
<evidence type="ECO:0000256" key="1">
    <source>
        <dbReference type="ARBA" id="ARBA00005417"/>
    </source>
</evidence>
<dbReference type="Pfam" id="PF00005">
    <property type="entry name" value="ABC_tran"/>
    <property type="match status" value="1"/>
</dbReference>
<dbReference type="GO" id="GO:0016887">
    <property type="term" value="F:ATP hydrolysis activity"/>
    <property type="evidence" value="ECO:0007669"/>
    <property type="project" value="InterPro"/>
</dbReference>
<dbReference type="InterPro" id="IPR050763">
    <property type="entry name" value="ABC_transporter_ATP-binding"/>
</dbReference>
<dbReference type="CDD" id="cd03230">
    <property type="entry name" value="ABC_DR_subfamily_A"/>
    <property type="match status" value="1"/>
</dbReference>
<dbReference type="EMBL" id="CP045483">
    <property type="protein sequence ID" value="QGR19003.1"/>
    <property type="molecule type" value="Genomic_DNA"/>
</dbReference>
<evidence type="ECO:0000256" key="4">
    <source>
        <dbReference type="ARBA" id="ARBA00022840"/>
    </source>
</evidence>
<evidence type="ECO:0000256" key="2">
    <source>
        <dbReference type="ARBA" id="ARBA00022448"/>
    </source>
</evidence>
<protein>
    <submittedName>
        <fullName evidence="6">ATP-binding cassette domain-containing protein</fullName>
    </submittedName>
</protein>
<evidence type="ECO:0000259" key="5">
    <source>
        <dbReference type="PROSITE" id="PS50893"/>
    </source>
</evidence>
<name>A0A650CMK5_9CREN</name>
<accession>A0A650CMK5</accession>
<dbReference type="InterPro" id="IPR027417">
    <property type="entry name" value="P-loop_NTPase"/>
</dbReference>
<dbReference type="AlphaFoldDB" id="A0A650CMK5"/>
<organism evidence="6 7">
    <name type="scientific">Stygiolobus azoricus</name>
    <dbReference type="NCBI Taxonomy" id="41675"/>
    <lineage>
        <taxon>Archaea</taxon>
        <taxon>Thermoproteota</taxon>
        <taxon>Thermoprotei</taxon>
        <taxon>Sulfolobales</taxon>
        <taxon>Sulfolobaceae</taxon>
        <taxon>Stygiolobus</taxon>
    </lineage>
</organism>
<dbReference type="PROSITE" id="PS50893">
    <property type="entry name" value="ABC_TRANSPORTER_2"/>
    <property type="match status" value="1"/>
</dbReference>
<keyword evidence="3" id="KW-0547">Nucleotide-binding</keyword>
<proteinExistence type="inferred from homology"/>
<comment type="similarity">
    <text evidence="1">Belongs to the ABC transporter superfamily.</text>
</comment>
<evidence type="ECO:0000256" key="3">
    <source>
        <dbReference type="ARBA" id="ARBA00022741"/>
    </source>
</evidence>
<dbReference type="SMART" id="SM00382">
    <property type="entry name" value="AAA"/>
    <property type="match status" value="1"/>
</dbReference>
<dbReference type="Gene3D" id="3.40.50.300">
    <property type="entry name" value="P-loop containing nucleotide triphosphate hydrolases"/>
    <property type="match status" value="1"/>
</dbReference>